<feature type="non-terminal residue" evidence="2">
    <location>
        <position position="510"/>
    </location>
</feature>
<name>A0A8T0HC52_CERPU</name>
<accession>A0A8T0HC52</accession>
<organism evidence="2 3">
    <name type="scientific">Ceratodon purpureus</name>
    <name type="common">Fire moss</name>
    <name type="synonym">Dicranum purpureum</name>
    <dbReference type="NCBI Taxonomy" id="3225"/>
    <lineage>
        <taxon>Eukaryota</taxon>
        <taxon>Viridiplantae</taxon>
        <taxon>Streptophyta</taxon>
        <taxon>Embryophyta</taxon>
        <taxon>Bryophyta</taxon>
        <taxon>Bryophytina</taxon>
        <taxon>Bryopsida</taxon>
        <taxon>Dicranidae</taxon>
        <taxon>Pseudoditrichales</taxon>
        <taxon>Ditrichaceae</taxon>
        <taxon>Ceratodon</taxon>
    </lineage>
</organism>
<gene>
    <name evidence="2" type="ORF">KC19_6G088900</name>
</gene>
<evidence type="ECO:0000313" key="3">
    <source>
        <dbReference type="Proteomes" id="UP000822688"/>
    </source>
</evidence>
<feature type="region of interest" description="Disordered" evidence="1">
    <location>
        <begin position="1"/>
        <end position="30"/>
    </location>
</feature>
<comment type="caution">
    <text evidence="2">The sequence shown here is derived from an EMBL/GenBank/DDBJ whole genome shotgun (WGS) entry which is preliminary data.</text>
</comment>
<dbReference type="EMBL" id="CM026427">
    <property type="protein sequence ID" value="KAG0569416.1"/>
    <property type="molecule type" value="Genomic_DNA"/>
</dbReference>
<sequence>MASKSKRPKISNTMLQPKSDEIHQKQKASSSSIKESIQRWREIPYSEILKVALTYKNKLVPSEWKFMTNPRLIGTCMRFFSKSQVSEVWDIIYKPSQNNDPQMTIWNPHMYKDYDIKLYNRYFPIVLEKSSLKVLAYDYQNNLDVDEINNKVPRKEGWIILPSLDWIKSQIYTRIIAANDGLIVLDSTKPAISRIQINYKWIYHENQNYADNVHDKNQSLLTVINPLTREYLFLPPIPFNDLFDKIGYLSFSNAKERHYRLFVLGWSKIDRDFVEKKDALLEKQYYHMVYLAIYDSPSKDWIYFDSFEDAKINFPYLGGRGSCAVINYGLYFGGTKVNPQGSKEIHLETPCIFYVNCSTSRQQHLSQPFLLHGIANIIIPEPPKVLRIANNKIYAVTRETAKFAKKCQNQLVLVEILLNEDGTPNGQYASVENGVMPEVYVNKLFLKPPTRSHRKVNNLAYEVSSCGDLIAFRVSLPLFVLYDVHKSNWRLTYYENDPKAGSKTNYILFE</sequence>
<evidence type="ECO:0000313" key="2">
    <source>
        <dbReference type="EMBL" id="KAG0569416.1"/>
    </source>
</evidence>
<dbReference type="Proteomes" id="UP000822688">
    <property type="component" value="Chromosome 6"/>
</dbReference>
<keyword evidence="3" id="KW-1185">Reference proteome</keyword>
<dbReference type="AlphaFoldDB" id="A0A8T0HC52"/>
<reference evidence="2 3" key="1">
    <citation type="submission" date="2020-06" db="EMBL/GenBank/DDBJ databases">
        <title>WGS assembly of Ceratodon purpureus strain R40.</title>
        <authorList>
            <person name="Carey S.B."/>
            <person name="Jenkins J."/>
            <person name="Shu S."/>
            <person name="Lovell J.T."/>
            <person name="Sreedasyam A."/>
            <person name="Maumus F."/>
            <person name="Tiley G.P."/>
            <person name="Fernandez-Pozo N."/>
            <person name="Barry K."/>
            <person name="Chen C."/>
            <person name="Wang M."/>
            <person name="Lipzen A."/>
            <person name="Daum C."/>
            <person name="Saski C.A."/>
            <person name="Payton A.C."/>
            <person name="Mcbreen J.C."/>
            <person name="Conrad R.E."/>
            <person name="Kollar L.M."/>
            <person name="Olsson S."/>
            <person name="Huttunen S."/>
            <person name="Landis J.B."/>
            <person name="Wickett N.J."/>
            <person name="Johnson M.G."/>
            <person name="Rensing S.A."/>
            <person name="Grimwood J."/>
            <person name="Schmutz J."/>
            <person name="Mcdaniel S.F."/>
        </authorList>
    </citation>
    <scope>NUCLEOTIDE SEQUENCE [LARGE SCALE GENOMIC DNA]</scope>
    <source>
        <strain evidence="2 3">R40</strain>
    </source>
</reference>
<protein>
    <submittedName>
        <fullName evidence="2">Uncharacterized protein</fullName>
    </submittedName>
</protein>
<proteinExistence type="predicted"/>
<evidence type="ECO:0000256" key="1">
    <source>
        <dbReference type="SAM" id="MobiDB-lite"/>
    </source>
</evidence>